<gene>
    <name evidence="2" type="ORF">NY40_1291</name>
</gene>
<evidence type="ECO:0000313" key="2">
    <source>
        <dbReference type="EMBL" id="BAO98298.1"/>
    </source>
</evidence>
<name>A0A060PVG5_HELPX</name>
<protein>
    <submittedName>
        <fullName evidence="2">Family 25 glycosyl transferase</fullName>
    </submittedName>
</protein>
<dbReference type="HOGENOM" id="CLU_2935229_0_0_7"/>
<organism evidence="2 3">
    <name type="scientific">Helicobacter pylori NY40</name>
    <dbReference type="NCBI Taxonomy" id="1426844"/>
    <lineage>
        <taxon>Bacteria</taxon>
        <taxon>Pseudomonadati</taxon>
        <taxon>Campylobacterota</taxon>
        <taxon>Epsilonproteobacteria</taxon>
        <taxon>Campylobacterales</taxon>
        <taxon>Helicobacteraceae</taxon>
        <taxon>Helicobacter</taxon>
    </lineage>
</organism>
<dbReference type="GO" id="GO:0016740">
    <property type="term" value="F:transferase activity"/>
    <property type="evidence" value="ECO:0007669"/>
    <property type="project" value="UniProtKB-KW"/>
</dbReference>
<feature type="region of interest" description="Disordered" evidence="1">
    <location>
        <begin position="25"/>
        <end position="48"/>
    </location>
</feature>
<evidence type="ECO:0000256" key="1">
    <source>
        <dbReference type="SAM" id="MobiDB-lite"/>
    </source>
</evidence>
<reference evidence="2 3" key="1">
    <citation type="submission" date="2013-11" db="EMBL/GenBank/DDBJ databases">
        <title>Estimation of Helicobacter pylori bacteriophage ecology using H. pylori isolates.</title>
        <authorList>
            <person name="Uchiyama J."/>
            <person name="Takemura-Uchiyama I."/>
            <person name="Ujihara T."/>
            <person name="Matsuzaki S."/>
        </authorList>
    </citation>
    <scope>NUCLEOTIDE SEQUENCE [LARGE SCALE GENOMIC DNA]</scope>
    <source>
        <strain evidence="2 3">NY40</strain>
    </source>
</reference>
<evidence type="ECO:0000313" key="3">
    <source>
        <dbReference type="Proteomes" id="UP000031662"/>
    </source>
</evidence>
<dbReference type="Proteomes" id="UP000031662">
    <property type="component" value="Chromosome"/>
</dbReference>
<proteinExistence type="predicted"/>
<dbReference type="EMBL" id="AP014523">
    <property type="protein sequence ID" value="BAO98298.1"/>
    <property type="molecule type" value="Genomic_DNA"/>
</dbReference>
<sequence length="60" mass="6684">MGVIGGHKTNLHSLPIYTEAEEAEASIEKTPIENYEVTPPPPQSHTRCTTRLYYGNATRL</sequence>
<dbReference type="AlphaFoldDB" id="A0A060PVG5"/>
<accession>A0A060PVG5</accession>
<keyword evidence="2" id="KW-0808">Transferase</keyword>